<accession>A0A2Z2KUY7</accession>
<evidence type="ECO:0000313" key="1">
    <source>
        <dbReference type="EMBL" id="ASA25982.1"/>
    </source>
</evidence>
<reference evidence="1 2" key="1">
    <citation type="submission" date="2017-06" db="EMBL/GenBank/DDBJ databases">
        <title>Complete genome sequence of Paenibacillus donghaensis KCTC 13049T isolated from East Sea sediment, South Korea.</title>
        <authorList>
            <person name="Jung B.K."/>
            <person name="Hong S.-J."/>
            <person name="Shin J.-H."/>
        </authorList>
    </citation>
    <scope>NUCLEOTIDE SEQUENCE [LARGE SCALE GENOMIC DNA]</scope>
    <source>
        <strain evidence="1 2">KCTC 13049</strain>
    </source>
</reference>
<name>A0A2Z2KUY7_9BACL</name>
<proteinExistence type="predicted"/>
<dbReference type="RefSeq" id="WP_087919941.1">
    <property type="nucleotide sequence ID" value="NZ_CP021780.1"/>
</dbReference>
<dbReference type="Proteomes" id="UP000249890">
    <property type="component" value="Chromosome"/>
</dbReference>
<sequence length="190" mass="21984">MDVFKYEVTSESTINLKYEYGGEYFTFNLFRSDGLWILHPFDGILIGNQAMCLLVVQELFKHKAFQVMLAKENILFSNIRSSVELDSMNSPIAVRNERGAYEEDPEPADDLMDFVQGHTLEEIIDFEASQVKERCSFYKDILQRMFMDDLGPSDPEFRKVQEIVKIYEQTADKLTQLNGPNLDTGGGRRW</sequence>
<evidence type="ECO:0000313" key="2">
    <source>
        <dbReference type="Proteomes" id="UP000249890"/>
    </source>
</evidence>
<protein>
    <submittedName>
        <fullName evidence="1">Uncharacterized protein</fullName>
    </submittedName>
</protein>
<gene>
    <name evidence="1" type="ORF">B9T62_37910</name>
</gene>
<dbReference type="EMBL" id="CP021780">
    <property type="protein sequence ID" value="ASA25982.1"/>
    <property type="molecule type" value="Genomic_DNA"/>
</dbReference>
<dbReference type="KEGG" id="pdh:B9T62_37910"/>
<dbReference type="AlphaFoldDB" id="A0A2Z2KUY7"/>
<organism evidence="1 2">
    <name type="scientific">Paenibacillus donghaensis</name>
    <dbReference type="NCBI Taxonomy" id="414771"/>
    <lineage>
        <taxon>Bacteria</taxon>
        <taxon>Bacillati</taxon>
        <taxon>Bacillota</taxon>
        <taxon>Bacilli</taxon>
        <taxon>Bacillales</taxon>
        <taxon>Paenibacillaceae</taxon>
        <taxon>Paenibacillus</taxon>
    </lineage>
</organism>
<dbReference type="OrthoDB" id="2588205at2"/>
<keyword evidence="2" id="KW-1185">Reference proteome</keyword>